<dbReference type="AlphaFoldDB" id="A0A2G2X2J8"/>
<gene>
    <name evidence="12" type="ORF">CQW23_06174</name>
</gene>
<keyword evidence="6" id="KW-0732">Signal</keyword>
<dbReference type="SMART" id="SM00369">
    <property type="entry name" value="LRR_TYP"/>
    <property type="match status" value="4"/>
</dbReference>
<dbReference type="SUPFAM" id="SSF52047">
    <property type="entry name" value="RNI-like"/>
    <property type="match status" value="1"/>
</dbReference>
<dbReference type="InterPro" id="IPR001611">
    <property type="entry name" value="Leu-rich_rpt"/>
</dbReference>
<sequence>MLREGMEEEGESEEGEEEEKPRDRIVGFAHKSLLLPTNQDASTLPSISSTYVQVIEHVILRSILDDLMEPLVKHPNLGRSIEKMIQRGELTVPAIHEKKVRDFYYNSTFFKDGLSLSAIVQGVEFYLDESVLVEGPGTINVRAENKDLKEQVKDLTTEVKGIIVMEPEVSTSQPTMDNNSTNVILAQLEAMSRVITRINAGIENLKSDMASVKSEMSTMGGRLEQVHDHALSKGNTGYITHQKALDDLKDPMTKHPSFEAKNEEMILWKSRKVNEVVSLRSNSSQDREDDTNMSPCWGESSAKVQNLKVSWNKSRDCCTWDGVTSDLLTSDVIGLDLSCSQLGGTIHPNSSLFQLHHLQKLNLAYNSFYPSPIPNGIGRLRNLRHLNLSASNFDSNIPTEISYLSNFVSVDLSVTLNIHVLRLDRRTFTIMLQNFTKLEVVSLYYVDISSPIPVNISSSLRYVDLRYTNLRGVLTESFFLLPNLENLKLSKNDILKGDLSKIQPSSSLLELDIAHTGIYGELPDSIGTFRSLNSLHLQGCQFSGPIPDSVGNLTQIRELDFGENNFTGHIPSTISKLKHLVLLDLRSNSLSNLQKLYYLDLSSNSFISLFPSPVLSLAHLEHLYLWGNSLFGPLPSNASMLQKPTNLGLSYNSLNGTVPSWMFSLSFLSSLSLHHNQLSGLADELKTNPTLEYLYLSNNQLTGTFPQSLVNFTNLVILDLSSNNINSDGEIQITFPRLEALQLSSCELLECVPCQF</sequence>
<evidence type="ECO:0000256" key="8">
    <source>
        <dbReference type="ARBA" id="ARBA00022989"/>
    </source>
</evidence>
<accession>A0A2G2X2J8</accession>
<dbReference type="PANTHER" id="PTHR48061">
    <property type="entry name" value="LEUCINE-RICH REPEAT RECEPTOR PROTEIN KINASE EMS1-LIKE-RELATED"/>
    <property type="match status" value="1"/>
</dbReference>
<name>A0A2G2X2J8_CAPBA</name>
<dbReference type="Pfam" id="PF00560">
    <property type="entry name" value="LRR_1"/>
    <property type="match status" value="2"/>
</dbReference>
<evidence type="ECO:0000256" key="1">
    <source>
        <dbReference type="ARBA" id="ARBA00004251"/>
    </source>
</evidence>
<keyword evidence="5" id="KW-0812">Transmembrane</keyword>
<dbReference type="GO" id="GO:0006952">
    <property type="term" value="P:defense response"/>
    <property type="evidence" value="ECO:0007669"/>
    <property type="project" value="UniProtKB-ARBA"/>
</dbReference>
<reference evidence="13" key="2">
    <citation type="journal article" date="2017" name="J. Anim. Genet.">
        <title>Multiple reference genome sequences of hot pepper reveal the massive evolution of plant disease resistance genes by retroduplication.</title>
        <authorList>
            <person name="Kim S."/>
            <person name="Park J."/>
            <person name="Yeom S.-I."/>
            <person name="Kim Y.-M."/>
            <person name="Seo E."/>
            <person name="Kim K.-T."/>
            <person name="Kim M.-S."/>
            <person name="Lee J.M."/>
            <person name="Cheong K."/>
            <person name="Shin H.-S."/>
            <person name="Kim S.-B."/>
            <person name="Han K."/>
            <person name="Lee J."/>
            <person name="Park M."/>
            <person name="Lee H.-A."/>
            <person name="Lee H.-Y."/>
            <person name="Lee Y."/>
            <person name="Oh S."/>
            <person name="Lee J.H."/>
            <person name="Choi E."/>
            <person name="Choi E."/>
            <person name="Lee S.E."/>
            <person name="Jeon J."/>
            <person name="Kim H."/>
            <person name="Choi G."/>
            <person name="Song H."/>
            <person name="Lee J."/>
            <person name="Lee S.-C."/>
            <person name="Kwon J.-K."/>
            <person name="Lee H.-Y."/>
            <person name="Koo N."/>
            <person name="Hong Y."/>
            <person name="Kim R.W."/>
            <person name="Kang W.-H."/>
            <person name="Huh J.H."/>
            <person name="Kang B.-C."/>
            <person name="Yang T.-J."/>
            <person name="Lee Y.-H."/>
            <person name="Bennetzen J.L."/>
            <person name="Choi D."/>
        </authorList>
    </citation>
    <scope>NUCLEOTIDE SEQUENCE [LARGE SCALE GENOMIC DNA]</scope>
    <source>
        <strain evidence="13">cv. PBC81</strain>
    </source>
</reference>
<evidence type="ECO:0000256" key="7">
    <source>
        <dbReference type="ARBA" id="ARBA00022737"/>
    </source>
</evidence>
<dbReference type="EMBL" id="MLFT02000003">
    <property type="protein sequence ID" value="PHT51712.1"/>
    <property type="molecule type" value="Genomic_DNA"/>
</dbReference>
<comment type="caution">
    <text evidence="12">The sequence shown here is derived from an EMBL/GenBank/DDBJ whole genome shotgun (WGS) entry which is preliminary data.</text>
</comment>
<reference evidence="12 13" key="1">
    <citation type="journal article" date="2017" name="Genome Biol.">
        <title>New reference genome sequences of hot pepper reveal the massive evolution of plant disease-resistance genes by retroduplication.</title>
        <authorList>
            <person name="Kim S."/>
            <person name="Park J."/>
            <person name="Yeom S.I."/>
            <person name="Kim Y.M."/>
            <person name="Seo E."/>
            <person name="Kim K.T."/>
            <person name="Kim M.S."/>
            <person name="Lee J.M."/>
            <person name="Cheong K."/>
            <person name="Shin H.S."/>
            <person name="Kim S.B."/>
            <person name="Han K."/>
            <person name="Lee J."/>
            <person name="Park M."/>
            <person name="Lee H.A."/>
            <person name="Lee H.Y."/>
            <person name="Lee Y."/>
            <person name="Oh S."/>
            <person name="Lee J.H."/>
            <person name="Choi E."/>
            <person name="Choi E."/>
            <person name="Lee S.E."/>
            <person name="Jeon J."/>
            <person name="Kim H."/>
            <person name="Choi G."/>
            <person name="Song H."/>
            <person name="Lee J."/>
            <person name="Lee S.C."/>
            <person name="Kwon J.K."/>
            <person name="Lee H.Y."/>
            <person name="Koo N."/>
            <person name="Hong Y."/>
            <person name="Kim R.W."/>
            <person name="Kang W.H."/>
            <person name="Huh J.H."/>
            <person name="Kang B.C."/>
            <person name="Yang T.J."/>
            <person name="Lee Y.H."/>
            <person name="Bennetzen J.L."/>
            <person name="Choi D."/>
        </authorList>
    </citation>
    <scope>NUCLEOTIDE SEQUENCE [LARGE SCALE GENOMIC DNA]</scope>
    <source>
        <strain evidence="13">cv. PBC81</strain>
    </source>
</reference>
<keyword evidence="4" id="KW-0433">Leucine-rich repeat</keyword>
<dbReference type="InterPro" id="IPR032675">
    <property type="entry name" value="LRR_dom_sf"/>
</dbReference>
<evidence type="ECO:0000256" key="5">
    <source>
        <dbReference type="ARBA" id="ARBA00022692"/>
    </source>
</evidence>
<dbReference type="GO" id="GO:0051707">
    <property type="term" value="P:response to other organism"/>
    <property type="evidence" value="ECO:0007669"/>
    <property type="project" value="UniProtKB-ARBA"/>
</dbReference>
<dbReference type="InterPro" id="IPR046956">
    <property type="entry name" value="RLP23-like"/>
</dbReference>
<keyword evidence="9" id="KW-0472">Membrane</keyword>
<evidence type="ECO:0000256" key="6">
    <source>
        <dbReference type="ARBA" id="ARBA00022729"/>
    </source>
</evidence>
<dbReference type="Pfam" id="PF13855">
    <property type="entry name" value="LRR_8"/>
    <property type="match status" value="1"/>
</dbReference>
<dbReference type="PROSITE" id="PS51450">
    <property type="entry name" value="LRR"/>
    <property type="match status" value="1"/>
</dbReference>
<dbReference type="OrthoDB" id="1301710at2759"/>
<feature type="region of interest" description="Disordered" evidence="11">
    <location>
        <begin position="1"/>
        <end position="22"/>
    </location>
</feature>
<organism evidence="12 13">
    <name type="scientific">Capsicum baccatum</name>
    <name type="common">Peruvian pepper</name>
    <dbReference type="NCBI Taxonomy" id="33114"/>
    <lineage>
        <taxon>Eukaryota</taxon>
        <taxon>Viridiplantae</taxon>
        <taxon>Streptophyta</taxon>
        <taxon>Embryophyta</taxon>
        <taxon>Tracheophyta</taxon>
        <taxon>Spermatophyta</taxon>
        <taxon>Magnoliopsida</taxon>
        <taxon>eudicotyledons</taxon>
        <taxon>Gunneridae</taxon>
        <taxon>Pentapetalae</taxon>
        <taxon>asterids</taxon>
        <taxon>lamiids</taxon>
        <taxon>Solanales</taxon>
        <taxon>Solanaceae</taxon>
        <taxon>Solanoideae</taxon>
        <taxon>Capsiceae</taxon>
        <taxon>Capsicum</taxon>
    </lineage>
</organism>
<evidence type="ECO:0000256" key="3">
    <source>
        <dbReference type="ARBA" id="ARBA00022475"/>
    </source>
</evidence>
<evidence type="ECO:0008006" key="14">
    <source>
        <dbReference type="Google" id="ProtNLM"/>
    </source>
</evidence>
<proteinExistence type="inferred from homology"/>
<evidence type="ECO:0000256" key="4">
    <source>
        <dbReference type="ARBA" id="ARBA00022614"/>
    </source>
</evidence>
<dbReference type="InterPro" id="IPR003591">
    <property type="entry name" value="Leu-rich_rpt_typical-subtyp"/>
</dbReference>
<dbReference type="STRING" id="33114.A0A2G2X2J8"/>
<keyword evidence="10" id="KW-0325">Glycoprotein</keyword>
<comment type="similarity">
    <text evidence="2">Belongs to the RLP family.</text>
</comment>
<keyword evidence="13" id="KW-1185">Reference proteome</keyword>
<dbReference type="Gene3D" id="3.80.10.10">
    <property type="entry name" value="Ribonuclease Inhibitor"/>
    <property type="match status" value="2"/>
</dbReference>
<evidence type="ECO:0000256" key="10">
    <source>
        <dbReference type="ARBA" id="ARBA00023180"/>
    </source>
</evidence>
<dbReference type="GO" id="GO:0005886">
    <property type="term" value="C:plasma membrane"/>
    <property type="evidence" value="ECO:0007669"/>
    <property type="project" value="UniProtKB-SubCell"/>
</dbReference>
<comment type="subcellular location">
    <subcellularLocation>
        <location evidence="1">Cell membrane</location>
        <topology evidence="1">Single-pass type I membrane protein</topology>
    </subcellularLocation>
</comment>
<evidence type="ECO:0000313" key="13">
    <source>
        <dbReference type="Proteomes" id="UP000224567"/>
    </source>
</evidence>
<dbReference type="PANTHER" id="PTHR48061:SF38">
    <property type="entry name" value="SERINE_THREONINE-PROTEIN KINASE BRI1"/>
    <property type="match status" value="1"/>
</dbReference>
<dbReference type="FunFam" id="3.80.10.10:FF:000041">
    <property type="entry name" value="LRR receptor-like serine/threonine-protein kinase ERECTA"/>
    <property type="match status" value="1"/>
</dbReference>
<evidence type="ECO:0000313" key="12">
    <source>
        <dbReference type="EMBL" id="PHT51712.1"/>
    </source>
</evidence>
<evidence type="ECO:0000256" key="9">
    <source>
        <dbReference type="ARBA" id="ARBA00023136"/>
    </source>
</evidence>
<keyword evidence="7" id="KW-0677">Repeat</keyword>
<feature type="compositionally biased region" description="Acidic residues" evidence="11">
    <location>
        <begin position="1"/>
        <end position="18"/>
    </location>
</feature>
<evidence type="ECO:0000256" key="11">
    <source>
        <dbReference type="SAM" id="MobiDB-lite"/>
    </source>
</evidence>
<keyword evidence="3" id="KW-1003">Cell membrane</keyword>
<dbReference type="Proteomes" id="UP000224567">
    <property type="component" value="Unassembled WGS sequence"/>
</dbReference>
<protein>
    <recommendedName>
        <fullName evidence="14">Leucine-rich repeat-containing N-terminal plant-type domain-containing protein</fullName>
    </recommendedName>
</protein>
<keyword evidence="8" id="KW-1133">Transmembrane helix</keyword>
<evidence type="ECO:0000256" key="2">
    <source>
        <dbReference type="ARBA" id="ARBA00009592"/>
    </source>
</evidence>
<dbReference type="SUPFAM" id="SSF52058">
    <property type="entry name" value="L domain-like"/>
    <property type="match status" value="1"/>
</dbReference>